<keyword evidence="2" id="KW-0175">Coiled coil</keyword>
<evidence type="ECO:0000256" key="2">
    <source>
        <dbReference type="SAM" id="Coils"/>
    </source>
</evidence>
<dbReference type="PROSITE" id="PS50103">
    <property type="entry name" value="ZF_C3H1"/>
    <property type="match status" value="1"/>
</dbReference>
<name>A0A1Q9C854_SYMMI</name>
<keyword evidence="1" id="KW-0862">Zinc</keyword>
<dbReference type="Proteomes" id="UP000186817">
    <property type="component" value="Unassembled WGS sequence"/>
</dbReference>
<comment type="caution">
    <text evidence="8">The sequence shown here is derived from an EMBL/GenBank/DDBJ whole genome shotgun (WGS) entry which is preliminary data.</text>
</comment>
<evidence type="ECO:0000313" key="8">
    <source>
        <dbReference type="EMBL" id="OLP79104.1"/>
    </source>
</evidence>
<feature type="domain" description="C3H1-type" evidence="5">
    <location>
        <begin position="1644"/>
        <end position="1672"/>
    </location>
</feature>
<evidence type="ECO:0000256" key="3">
    <source>
        <dbReference type="SAM" id="MobiDB-lite"/>
    </source>
</evidence>
<keyword evidence="9" id="KW-1185">Reference proteome</keyword>
<protein>
    <submittedName>
        <fullName evidence="8">Transposon Ty2-C Gag-Pol polyprotein</fullName>
    </submittedName>
</protein>
<evidence type="ECO:0000256" key="1">
    <source>
        <dbReference type="PROSITE-ProRule" id="PRU00723"/>
    </source>
</evidence>
<feature type="region of interest" description="Disordered" evidence="3">
    <location>
        <begin position="1047"/>
        <end position="1090"/>
    </location>
</feature>
<dbReference type="InterPro" id="IPR001584">
    <property type="entry name" value="Integrase_cat-core"/>
</dbReference>
<feature type="region of interest" description="Disordered" evidence="3">
    <location>
        <begin position="1603"/>
        <end position="1649"/>
    </location>
</feature>
<feature type="coiled-coil region" evidence="2">
    <location>
        <begin position="1195"/>
        <end position="1222"/>
    </location>
</feature>
<dbReference type="GO" id="GO:0008270">
    <property type="term" value="F:zinc ion binding"/>
    <property type="evidence" value="ECO:0007669"/>
    <property type="project" value="UniProtKB-KW"/>
</dbReference>
<feature type="region of interest" description="Disordered" evidence="3">
    <location>
        <begin position="809"/>
        <end position="852"/>
    </location>
</feature>
<feature type="domain" description="Integrase catalytic" evidence="7">
    <location>
        <begin position="2413"/>
        <end position="2583"/>
    </location>
</feature>
<evidence type="ECO:0000313" key="9">
    <source>
        <dbReference type="Proteomes" id="UP000186817"/>
    </source>
</evidence>
<feature type="region of interest" description="Disordered" evidence="3">
    <location>
        <begin position="1256"/>
        <end position="1312"/>
    </location>
</feature>
<reference evidence="8 9" key="1">
    <citation type="submission" date="2016-02" db="EMBL/GenBank/DDBJ databases">
        <title>Genome analysis of coral dinoflagellate symbionts highlights evolutionary adaptations to a symbiotic lifestyle.</title>
        <authorList>
            <person name="Aranda M."/>
            <person name="Li Y."/>
            <person name="Liew Y.J."/>
            <person name="Baumgarten S."/>
            <person name="Simakov O."/>
            <person name="Wilson M."/>
            <person name="Piel J."/>
            <person name="Ashoor H."/>
            <person name="Bougouffa S."/>
            <person name="Bajic V.B."/>
            <person name="Ryu T."/>
            <person name="Ravasi T."/>
            <person name="Bayer T."/>
            <person name="Micklem G."/>
            <person name="Kim H."/>
            <person name="Bhak J."/>
            <person name="Lajeunesse T.C."/>
            <person name="Voolstra C.R."/>
        </authorList>
    </citation>
    <scope>NUCLEOTIDE SEQUENCE [LARGE SCALE GENOMIC DNA]</scope>
    <source>
        <strain evidence="8 9">CCMP2467</strain>
    </source>
</reference>
<feature type="compositionally biased region" description="Polar residues" evidence="3">
    <location>
        <begin position="1702"/>
        <end position="1719"/>
    </location>
</feature>
<dbReference type="EMBL" id="LSRX01001525">
    <property type="protein sequence ID" value="OLP79104.1"/>
    <property type="molecule type" value="Genomic_DNA"/>
</dbReference>
<keyword evidence="1" id="KW-0863">Zinc-finger</keyword>
<dbReference type="Pfam" id="PF07727">
    <property type="entry name" value="RVT_2"/>
    <property type="match status" value="1"/>
</dbReference>
<evidence type="ECO:0000259" key="6">
    <source>
        <dbReference type="PROSITE" id="PS50158"/>
    </source>
</evidence>
<feature type="compositionally biased region" description="Low complexity" evidence="3">
    <location>
        <begin position="1740"/>
        <end position="1754"/>
    </location>
</feature>
<evidence type="ECO:0000259" key="5">
    <source>
        <dbReference type="PROSITE" id="PS50103"/>
    </source>
</evidence>
<evidence type="ECO:0000256" key="4">
    <source>
        <dbReference type="SAM" id="Phobius"/>
    </source>
</evidence>
<dbReference type="GO" id="GO:0015074">
    <property type="term" value="P:DNA integration"/>
    <property type="evidence" value="ECO:0007669"/>
    <property type="project" value="InterPro"/>
</dbReference>
<feature type="coiled-coil region" evidence="2">
    <location>
        <begin position="2922"/>
        <end position="2959"/>
    </location>
</feature>
<dbReference type="Gene3D" id="3.40.50.300">
    <property type="entry name" value="P-loop containing nucleotide triphosphate hydrolases"/>
    <property type="match status" value="1"/>
</dbReference>
<keyword evidence="4" id="KW-0472">Membrane</keyword>
<dbReference type="InterPro" id="IPR036397">
    <property type="entry name" value="RNaseH_sf"/>
</dbReference>
<feature type="compositionally biased region" description="Gly residues" evidence="3">
    <location>
        <begin position="1289"/>
        <end position="1300"/>
    </location>
</feature>
<keyword evidence="1" id="KW-0479">Metal-binding</keyword>
<proteinExistence type="predicted"/>
<feature type="region of interest" description="Disordered" evidence="3">
    <location>
        <begin position="2322"/>
        <end position="2397"/>
    </location>
</feature>
<feature type="region of interest" description="Disordered" evidence="3">
    <location>
        <begin position="1158"/>
        <end position="1181"/>
    </location>
</feature>
<feature type="domain" description="CCHC-type" evidence="6">
    <location>
        <begin position="1680"/>
        <end position="1695"/>
    </location>
</feature>
<evidence type="ECO:0000259" key="7">
    <source>
        <dbReference type="PROSITE" id="PS50994"/>
    </source>
</evidence>
<dbReference type="InterPro" id="IPR027417">
    <property type="entry name" value="P-loop_NTPase"/>
</dbReference>
<dbReference type="InterPro" id="IPR012337">
    <property type="entry name" value="RNaseH-like_sf"/>
</dbReference>
<sequence>MSQWKRASLAFVSVWCCVDIDPEPFFLHSGASTASWRRAENGDASAEHWVNARFQAVEEQARRCWSVGGRYWETELDTPSYVSTLRVSGSTHDADCPGCLDRFMGLWSGVPDRLLGGLCAHATCDRAKVQAQVYPVYLARALHLKFALPSTAEHLKVQELSHWSQLHLDFVIGGLSSCGTNTITNALDQVNDVDFTMHVEDDFFYKHDSLLPYRDEVESFNFQWLSHSCSECLRGLRHPGLYHSHRVRLALTHIPRLKVVIIVCDPVSRFEKWFWMHLHCKAHAVMPRHKLADGRERCFRGPVSALEEPEMVRQASFGFHIRSLYGLLGSRLRMIHQAHLRHQPVETYTDVAHFLGARKLPATFKIERHNHQRGYRTDLCQNESLVRDLQQLFLDEYDAMEALLSSVGGLPLPEELLLRQTRCDRPEELEGVAPETRPAPLLVAEKVMAGSLTSPSTPWCTIFLVVSTVVFNAVVLVGNKWTADALREIGHSTRGWSNVGTGIASALQTEIDHKMNNVSSLLLGSLEHVVDAQSQLDIVLSMVGNETDAAISKHPELSLLQQHGPERGLVLLQELHQKNASHVEALVPIIIGAIHQVMDFVMEEVERGLHTLLEKIKPALEQVGKWILQFGDKVTKGLEDFSSTLDKAQKMFDQVMAQLNGGGNNSAHARDEERRGLLYMGRAGPEARAGDQAFRHEGLREDADDEEQAEPPSPEVYMTKDFFFVYYLLGPDFCRLSHGVTGLVEEFDLDEAAYDPGEISEGLDTQFAANFWTLQGGLQAEGILVQDTEYAGYGLSEIQRQLLETTVGEDPASNEVEQNQVAETHQALEEEDEEGEERQVYENEADDELGGGVFDLEIQKVEATWEKPFHAAVAEAAGPNYGAANGVPPETMTRRSGASSTLPLGRTTANLSGGESQAEGFPGERRPNAGDVARSKATAVHGSSHGMGGEDRGANEPRLLSGPAERVDVTGPGATDERHDTLRGPGTTVPPPPPPLPPTDLTAPPIAQPLQTGAMTSPMRERLPPPLQHAVHQLSQQRTAVIQAVQTRTQRAISGARRNESSGADGSVHGTPGSLAGSPMTPQQDPGEQLGSAWSVTRISEVLHRRLVAPVLEHVGGQERTPAASPMSHASTYATGQEPLMSPETRRAMAEWTAQATSLTPAAPAPPLPRDDSSAGSMSQEIVKEEVKRQVQLAMAGRDSELRELRDQNSELKQALDVSTQLLQDVMSAGGGERHRELQEAQLRPTVRFAEGEPAGEVHGVQGVPGDPPGLPEPQRLSGRNLPERGRGEPGSGLGLGGGLDQRNFDTSSPVSASLDVNEGFARAGVGGREPLRGATSTAGGAEASSLDLLVQGMRQLQQMYLEKGTSPGTEALKGSVELLPLPDLIGETGVEFSDWLYVAEQTIGSLSDSATVWFQMTLRCSKETYQRHQVASPLDRLSILPEVPPELKEGKWSRLERRVMSMLLSAMPKAIKEDAVTHRVSSVAGVLYRLHVLYAPGGVNERTTILKQLEGTQGGDNVVDAITSLRKWRRNLTRALEMSVSPPDASVLLKGIELISGDAVKKQPDVHFRLALARNELQLQNRPTQETVLRYYDHVLAELQQTTPARSASRTTGTGDEAPKLRAVDGQAGTGGTALRTPPGSPSKTTRPCKFFQSDAGCRRGTTCKFPHEFASKEEKRSRCWHCGSRAHRQSECPVKDPNKAASSSTTTAVMDSHQGQPTRVAMVKPPLPAPEPKAIGCTSSSASTTLTSSTTSVDPTPGEPVHAFTPEALQNPEIQTFMKEVNTMLQRFSRLNQLSLVSDDEFAAKVKKLEEELGVQQGGTGAWALLDSGATNPFRPAADGEEISTMPVKVQLADGKTVLLRQNKAGTLMPYNKSQTAGGEHGTVIVPLGSLVQELGCSVSWTRRGLEVVHPVFGVISTHVSGACPFIGESRALELIGELENRKLEQLKMAMVETQLRLYGMEARPSYGAQLTEYRRTGARTDGLKALMCEDSPWSSLTEAQRCALIQDIDLSDKAGHKYLKALPVKRSMRKRLMSTQWLVHVYSGEGGSAEFKVLEDNCVTLLEIDLSISKAFNMREPSSAYKALLWAAMRGQLHGIVGAPPRAEGCGELVQKQLFVWSLAKITAEEHEVASPAFAMTMPKKGEFWNSSLWKGLRGTMDLNVNLGNPDVMLATNLKVKDAMYDDQWEKYSASGAVIWTSELRAELVRAMLHYRSSIALRRLNGPLSQMTKEELAKWTLHVKNGHVPYNRRCQTCVASRATGHQHRRIESPSCYVMSLDVCGPFRVKGHTPEAMDQKYMLVASYVMPVLKGSKLEPEDVILNEGEKGGPDCPEDPNGVLSGGPDCPEDPDGVPSGGPDCPRDPDGVPSGGPDCPEDPDGVLSAGQVDEASEGPKVHFDGSEIIGLFEEEEDPGPEPLKEAEQAEWDRLNQEYNDLVREVGDTMDYQVLRFAVPMRSRRAAEVNMKVRQLYLQIRAEGFPVLRCHSDRARELCNSRLRTWLTERGVIVTTGEAQAPQQNGRAEATVRFVKKEAKCLLTAAKLGVENWPLAMRYAVHRQRQQALGRDEPLPQFGCPVHVRTKIYGRAERYDMENKWQQGIYVGPSEDVAHGHVVKFPDHTFVTSQHMKASLIDTDAMVDLEPREIEIALPERRIRGKARLAAMSVDQPLSLEEQEAEDFARELCRAKDYSVEAVLKLFEKLKKVRVKLKRGRAATEQGFSWTTGMFVHGGVAGIRGSTTRMKWSTKFLVETAKHMCPDHEFGAVGLLENINMGCHKDSHNSLETENALVLLQQPEGGGGLWIEDEQPDAQEVVWKQVTMKLKKGGRVHELSVGQPFYFNPRRWHEVQPWQGDRVVMILYSPRASHLHYKDRDHMEFAGFPVGSLVTMNESSEVQEGEPREASSRTTELHLLRHLPADEPEVLEDALLALNEDQEQLIEDLEERSARLRLLLEEEEALAEECRRAGAQVGDEVENVRGILEDMIEEVSVYRSGLRGDLEQHCLKAAAVTSSEIDFEKMLADLEGDLEVVHNVPVEQVRSALPLWMGAIEKEIGQLLKGTLRPMTLSKAKELERQGALRLVPSKAVCTLKPPSEKGSKARRKFRLVLCGNFAARDDQAYDLYAGGVSAETVRLALTMAARHKWVGATSDITAAFLLATWPEELARYAIYPPRMLVDAGFIDPDCVWEVLKPLYGLRESPAIWSRCRSKRLASARVPWNGRIVVLKPSEADPDLWLAFDEQDNLRAQGTLLGLVVTYVDDLLYLAVDSLVIAIHTWIEAEWPCSALEWAREDAGTRYLGMEIYQRPDFSFEISQEGYIKELLRSHSMEDNVGTKLPCPREWLHEEECQDDENFSAAELKNAQKIVGEQLWLTMRSRPDLQFPVAFMASKVSKQPNHVAQVGRRILAYLKSTQSLRMIMGPSESRAEQQEASDDEEVKLVGYSDASFSPYGDKSYGASVVTVLNTPIAWKSSKQSFVTLSVMEAELYETTNAIVLMESIGSVLDEINGNKVRSAKIRDMVQNDELTVEHITGLYMSMLVLALMFQTARAEVIVLEMFAVGARAKGQPLYRRMAARKARFMALLGWGLLLSLMGAVSSVPSFCGAISGRGGQVGGAGCGDGSPWRLPAKLSHGVNKKFATDLRNKLVFELSEC</sequence>
<dbReference type="InterPro" id="IPR013103">
    <property type="entry name" value="RVT_2"/>
</dbReference>
<keyword evidence="4" id="KW-1133">Transmembrane helix</keyword>
<feature type="compositionally biased region" description="Polar residues" evidence="3">
    <location>
        <begin position="894"/>
        <end position="915"/>
    </location>
</feature>
<feature type="region of interest" description="Disordered" evidence="3">
    <location>
        <begin position="1692"/>
        <end position="1719"/>
    </location>
</feature>
<dbReference type="InterPro" id="IPR001878">
    <property type="entry name" value="Znf_CCHC"/>
</dbReference>
<feature type="compositionally biased region" description="Polar residues" evidence="3">
    <location>
        <begin position="1603"/>
        <end position="1615"/>
    </location>
</feature>
<dbReference type="SUPFAM" id="SSF53098">
    <property type="entry name" value="Ribonuclease H-like"/>
    <property type="match status" value="1"/>
</dbReference>
<feature type="transmembrane region" description="Helical" evidence="4">
    <location>
        <begin position="3528"/>
        <end position="3553"/>
    </location>
</feature>
<dbReference type="PROSITE" id="PS50994">
    <property type="entry name" value="INTEGRASE"/>
    <property type="match status" value="1"/>
</dbReference>
<feature type="region of interest" description="Disordered" evidence="3">
    <location>
        <begin position="885"/>
        <end position="995"/>
    </location>
</feature>
<dbReference type="OrthoDB" id="417896at2759"/>
<accession>A0A1Q9C854</accession>
<feature type="region of interest" description="Disordered" evidence="3">
    <location>
        <begin position="1738"/>
        <end position="1760"/>
    </location>
</feature>
<dbReference type="GO" id="GO:0003676">
    <property type="term" value="F:nucleic acid binding"/>
    <property type="evidence" value="ECO:0007669"/>
    <property type="project" value="InterPro"/>
</dbReference>
<feature type="zinc finger region" description="C3H1-type" evidence="1">
    <location>
        <begin position="1644"/>
        <end position="1672"/>
    </location>
</feature>
<dbReference type="Gene3D" id="3.30.420.10">
    <property type="entry name" value="Ribonuclease H-like superfamily/Ribonuclease H"/>
    <property type="match status" value="1"/>
</dbReference>
<feature type="compositionally biased region" description="Polar residues" evidence="3">
    <location>
        <begin position="1080"/>
        <end position="1090"/>
    </location>
</feature>
<organism evidence="8 9">
    <name type="scientific">Symbiodinium microadriaticum</name>
    <name type="common">Dinoflagellate</name>
    <name type="synonym">Zooxanthella microadriatica</name>
    <dbReference type="NCBI Taxonomy" id="2951"/>
    <lineage>
        <taxon>Eukaryota</taxon>
        <taxon>Sar</taxon>
        <taxon>Alveolata</taxon>
        <taxon>Dinophyceae</taxon>
        <taxon>Suessiales</taxon>
        <taxon>Symbiodiniaceae</taxon>
        <taxon>Symbiodinium</taxon>
    </lineage>
</organism>
<dbReference type="SUPFAM" id="SSF52540">
    <property type="entry name" value="P-loop containing nucleoside triphosphate hydrolases"/>
    <property type="match status" value="1"/>
</dbReference>
<dbReference type="PROSITE" id="PS50158">
    <property type="entry name" value="ZF_CCHC"/>
    <property type="match status" value="1"/>
</dbReference>
<gene>
    <name evidence="8" type="primary">TY2B-C</name>
    <name evidence="8" type="ORF">AK812_SmicGene40644</name>
</gene>
<keyword evidence="4" id="KW-0812">Transmembrane</keyword>
<feature type="transmembrane region" description="Helical" evidence="4">
    <location>
        <begin position="3574"/>
        <end position="3593"/>
    </location>
</feature>
<dbReference type="InterPro" id="IPR000571">
    <property type="entry name" value="Znf_CCCH"/>
</dbReference>